<dbReference type="Gene3D" id="3.90.1170.30">
    <property type="entry name" value="Pyrimidine nucleoside phosphorylase-like, C-terminal domain"/>
    <property type="match status" value="1"/>
</dbReference>
<dbReference type="AlphaFoldDB" id="A0A6A7FTU1"/>
<dbReference type="Gene3D" id="3.40.1030.10">
    <property type="entry name" value="Nucleoside phosphorylase/phosphoribosyltransferase catalytic domain"/>
    <property type="match status" value="1"/>
</dbReference>
<dbReference type="SUPFAM" id="SSF52418">
    <property type="entry name" value="Nucleoside phosphorylase/phosphoribosyltransferase catalytic domain"/>
    <property type="match status" value="1"/>
</dbReference>
<dbReference type="InterPro" id="IPR013102">
    <property type="entry name" value="PYNP_C"/>
</dbReference>
<evidence type="ECO:0000256" key="1">
    <source>
        <dbReference type="ARBA" id="ARBA00022676"/>
    </source>
</evidence>
<name>A0A6A7FTU1_9CRUS</name>
<dbReference type="InterPro" id="IPR035902">
    <property type="entry name" value="Nuc_phospho_transferase"/>
</dbReference>
<dbReference type="PANTHER" id="PTHR10515:SF0">
    <property type="entry name" value="THYMIDINE PHOSPHORYLASE"/>
    <property type="match status" value="1"/>
</dbReference>
<dbReference type="InterPro" id="IPR036566">
    <property type="entry name" value="PYNP-like_C_sf"/>
</dbReference>
<feature type="domain" description="Pyrimidine nucleoside phosphorylase C-terminal" evidence="3">
    <location>
        <begin position="145"/>
        <end position="219"/>
    </location>
</feature>
<dbReference type="InterPro" id="IPR000312">
    <property type="entry name" value="Glycosyl_Trfase_fam3"/>
</dbReference>
<dbReference type="SMART" id="SM00941">
    <property type="entry name" value="PYNP_C"/>
    <property type="match status" value="1"/>
</dbReference>
<dbReference type="EMBL" id="IACT01002760">
    <property type="protein sequence ID" value="LAC22021.1"/>
    <property type="molecule type" value="mRNA"/>
</dbReference>
<keyword evidence="2" id="KW-0808">Transferase</keyword>
<accession>A0A6A7FTU1</accession>
<evidence type="ECO:0000313" key="4">
    <source>
        <dbReference type="EMBL" id="LAC22021.1"/>
    </source>
</evidence>
<reference evidence="4" key="1">
    <citation type="submission" date="2017-11" db="EMBL/GenBank/DDBJ databases">
        <title>The sensing device of the deep-sea amphipod.</title>
        <authorList>
            <person name="Kobayashi H."/>
            <person name="Nagahama T."/>
            <person name="Arai W."/>
            <person name="Sasagawa Y."/>
            <person name="Umeda M."/>
            <person name="Hayashi T."/>
            <person name="Nikaido I."/>
            <person name="Watanabe H."/>
            <person name="Oguri K."/>
            <person name="Kitazato H."/>
            <person name="Fujioka K."/>
            <person name="Kido Y."/>
            <person name="Takami H."/>
        </authorList>
    </citation>
    <scope>NUCLEOTIDE SEQUENCE</scope>
    <source>
        <tissue evidence="4">Whole body</tissue>
    </source>
</reference>
<dbReference type="GO" id="GO:0016763">
    <property type="term" value="F:pentosyltransferase activity"/>
    <property type="evidence" value="ECO:0007669"/>
    <property type="project" value="InterPro"/>
</dbReference>
<dbReference type="SUPFAM" id="SSF54680">
    <property type="entry name" value="Pyrimidine nucleoside phosphorylase C-terminal domain"/>
    <property type="match status" value="1"/>
</dbReference>
<dbReference type="PANTHER" id="PTHR10515">
    <property type="entry name" value="THYMIDINE PHOSPHORYLASE"/>
    <property type="match status" value="1"/>
</dbReference>
<protein>
    <submittedName>
        <fullName evidence="4">Thymidine phosphorylase-like</fullName>
    </submittedName>
</protein>
<evidence type="ECO:0000256" key="2">
    <source>
        <dbReference type="ARBA" id="ARBA00022679"/>
    </source>
</evidence>
<evidence type="ECO:0000259" key="3">
    <source>
        <dbReference type="SMART" id="SM00941"/>
    </source>
</evidence>
<dbReference type="InterPro" id="IPR000053">
    <property type="entry name" value="Thymidine/pyrmidine_PPase"/>
</dbReference>
<sequence>MKTPSEAEGLARSLVETMGAMGVTTTALITAMDHPIGRTIGNALEVRESLDCLMGGGPPDLQELVVALGGELLTSANLCVSVEEGRDKILATLKDGTALAAFKNMIVSQGVDEQTARRLCTEKSSSDCLPKAKHTTPVCAKTSGTITEENALALAEVSAALGAGRERAGEPIDYDVGIVLDKVVGERVEEGQAWATLHHKEESVPEALLSKVRQAVVIDPKMTPFDTPSRVIKRITATSLSTL</sequence>
<organism evidence="4">
    <name type="scientific">Hirondellea gigas</name>
    <dbReference type="NCBI Taxonomy" id="1518452"/>
    <lineage>
        <taxon>Eukaryota</taxon>
        <taxon>Metazoa</taxon>
        <taxon>Ecdysozoa</taxon>
        <taxon>Arthropoda</taxon>
        <taxon>Crustacea</taxon>
        <taxon>Multicrustacea</taxon>
        <taxon>Malacostraca</taxon>
        <taxon>Eumalacostraca</taxon>
        <taxon>Peracarida</taxon>
        <taxon>Amphipoda</taxon>
        <taxon>Amphilochidea</taxon>
        <taxon>Lysianassida</taxon>
        <taxon>Lysianassidira</taxon>
        <taxon>Lysianassoidea</taxon>
        <taxon>Lysianassidae</taxon>
        <taxon>Hirondellea</taxon>
    </lineage>
</organism>
<dbReference type="GO" id="GO:0006213">
    <property type="term" value="P:pyrimidine nucleoside metabolic process"/>
    <property type="evidence" value="ECO:0007669"/>
    <property type="project" value="InterPro"/>
</dbReference>
<proteinExistence type="evidence at transcript level"/>
<dbReference type="Pfam" id="PF07831">
    <property type="entry name" value="PYNP_C"/>
    <property type="match status" value="1"/>
</dbReference>
<dbReference type="Pfam" id="PF00591">
    <property type="entry name" value="Glycos_transf_3"/>
    <property type="match status" value="1"/>
</dbReference>
<dbReference type="GO" id="GO:0004645">
    <property type="term" value="F:1,4-alpha-oligoglucan phosphorylase activity"/>
    <property type="evidence" value="ECO:0007669"/>
    <property type="project" value="InterPro"/>
</dbReference>
<keyword evidence="1" id="KW-0328">Glycosyltransferase</keyword>
<dbReference type="GO" id="GO:0005829">
    <property type="term" value="C:cytosol"/>
    <property type="evidence" value="ECO:0007669"/>
    <property type="project" value="TreeGrafter"/>
</dbReference>
<dbReference type="GO" id="GO:0006206">
    <property type="term" value="P:pyrimidine nucleobase metabolic process"/>
    <property type="evidence" value="ECO:0007669"/>
    <property type="project" value="InterPro"/>
</dbReference>